<dbReference type="GO" id="GO:0000145">
    <property type="term" value="C:exocyst"/>
    <property type="evidence" value="ECO:0007669"/>
    <property type="project" value="InterPro"/>
</dbReference>
<dbReference type="Pfam" id="PF06046">
    <property type="entry name" value="Sec6"/>
    <property type="match status" value="2"/>
</dbReference>
<proteinExistence type="inferred from homology"/>
<feature type="compositionally biased region" description="Basic and acidic residues" evidence="2">
    <location>
        <begin position="63"/>
        <end position="75"/>
    </location>
</feature>
<comment type="similarity">
    <text evidence="1">Belongs to the SEC6 family.</text>
</comment>
<dbReference type="PANTHER" id="PTHR21292:SF4">
    <property type="entry name" value="TUMOR NECROSIS FACTOR ALPHA-INDUCED PROTEIN 2"/>
    <property type="match status" value="1"/>
</dbReference>
<reference evidence="3" key="2">
    <citation type="submission" date="2025-09" db="UniProtKB">
        <authorList>
            <consortium name="Ensembl"/>
        </authorList>
    </citation>
    <scope>IDENTIFICATION</scope>
</reference>
<feature type="region of interest" description="Disordered" evidence="2">
    <location>
        <begin position="57"/>
        <end position="78"/>
    </location>
</feature>
<organism evidence="3 4">
    <name type="scientific">Neogobius melanostomus</name>
    <name type="common">round goby</name>
    <dbReference type="NCBI Taxonomy" id="47308"/>
    <lineage>
        <taxon>Eukaryota</taxon>
        <taxon>Metazoa</taxon>
        <taxon>Chordata</taxon>
        <taxon>Craniata</taxon>
        <taxon>Vertebrata</taxon>
        <taxon>Euteleostomi</taxon>
        <taxon>Actinopterygii</taxon>
        <taxon>Neopterygii</taxon>
        <taxon>Teleostei</taxon>
        <taxon>Neoteleostei</taxon>
        <taxon>Acanthomorphata</taxon>
        <taxon>Gobiaria</taxon>
        <taxon>Gobiiformes</taxon>
        <taxon>Gobioidei</taxon>
        <taxon>Gobiidae</taxon>
        <taxon>Benthophilinae</taxon>
        <taxon>Neogobiini</taxon>
        <taxon>Neogobius</taxon>
    </lineage>
</organism>
<dbReference type="Proteomes" id="UP000694523">
    <property type="component" value="Unplaced"/>
</dbReference>
<accession>A0A8C6TFZ2</accession>
<evidence type="ECO:0000256" key="2">
    <source>
        <dbReference type="SAM" id="MobiDB-lite"/>
    </source>
</evidence>
<dbReference type="GO" id="GO:0000149">
    <property type="term" value="F:SNARE binding"/>
    <property type="evidence" value="ECO:0007669"/>
    <property type="project" value="TreeGrafter"/>
</dbReference>
<dbReference type="AlphaFoldDB" id="A0A8C6TFZ2"/>
<dbReference type="PANTHER" id="PTHR21292">
    <property type="entry name" value="EXOCYST COMPLEX COMPONENT SEC6-RELATED"/>
    <property type="match status" value="1"/>
</dbReference>
<dbReference type="InterPro" id="IPR010326">
    <property type="entry name" value="EXOC3/Sec6"/>
</dbReference>
<dbReference type="Gene3D" id="1.10.357.70">
    <property type="entry name" value="Exocyst complex component Sec6, C-terminal domain"/>
    <property type="match status" value="1"/>
</dbReference>
<evidence type="ECO:0000313" key="4">
    <source>
        <dbReference type="Proteomes" id="UP000694523"/>
    </source>
</evidence>
<dbReference type="GO" id="GO:0051601">
    <property type="term" value="P:exocyst localization"/>
    <property type="evidence" value="ECO:0007669"/>
    <property type="project" value="TreeGrafter"/>
</dbReference>
<protein>
    <submittedName>
        <fullName evidence="3">Uncharacterized protein</fullName>
    </submittedName>
</protein>
<sequence length="403" mass="46354">MNVTNKVTYGLRVAVDCILDQEDLDRRWLDLPSDQAPVWRPSRTLQNHNELLQRMVRSRLRPQTKDQPKSPEETRLSSSVKQEVLRLGGVILGDLLLLSRSVVRSYPSHMDILNHFLKLYHNGFRLRLQELTDTSLDDSDRAYLLLWANHSYPQWLGKALEKEEDLWRSAGSELIDGFHFSPLALDVMQVQDRPVHSFTNVIFIYFLFQNAAAFRNFVQSQEMPAPQKQSCLDSLSALRDCGYCSLTSTIRTQLKPLLSRLWTPSWVSGTVPVLDQLLDFMSAELDQLQDLKPSCRQVTLSHTLEVALRFVKNLLKSKKQSQEEQEGGASRMKADAHKLHTFFTDGAACDWTTQILGQISEVLRLQDQDLIQLELTSLIRTCPDLSKNIKKNISILFYEWLKL</sequence>
<keyword evidence="4" id="KW-1185">Reference proteome</keyword>
<reference evidence="3" key="1">
    <citation type="submission" date="2025-08" db="UniProtKB">
        <authorList>
            <consortium name="Ensembl"/>
        </authorList>
    </citation>
    <scope>IDENTIFICATION</scope>
</reference>
<dbReference type="GO" id="GO:0006887">
    <property type="term" value="P:exocytosis"/>
    <property type="evidence" value="ECO:0007669"/>
    <property type="project" value="InterPro"/>
</dbReference>
<dbReference type="InterPro" id="IPR042532">
    <property type="entry name" value="EXOC3/Sec6_C"/>
</dbReference>
<evidence type="ECO:0000313" key="3">
    <source>
        <dbReference type="Ensembl" id="ENSNMLP00000018994.1"/>
    </source>
</evidence>
<evidence type="ECO:0000256" key="1">
    <source>
        <dbReference type="ARBA" id="ARBA00009447"/>
    </source>
</evidence>
<name>A0A8C6TFZ2_9GOBI</name>
<dbReference type="Ensembl" id="ENSNMLT00000021349.1">
    <property type="protein sequence ID" value="ENSNMLP00000018994.1"/>
    <property type="gene ID" value="ENSNMLG00000012464.1"/>
</dbReference>